<evidence type="ECO:0000313" key="1">
    <source>
        <dbReference type="EMBL" id="KAJ8300852.1"/>
    </source>
</evidence>
<gene>
    <name evidence="1" type="ORF">KUTeg_022371</name>
</gene>
<proteinExistence type="predicted"/>
<dbReference type="Proteomes" id="UP001217089">
    <property type="component" value="Unassembled WGS sequence"/>
</dbReference>
<accession>A0ABQ9EBB2</accession>
<keyword evidence="2" id="KW-1185">Reference proteome</keyword>
<evidence type="ECO:0008006" key="3">
    <source>
        <dbReference type="Google" id="ProtNLM"/>
    </source>
</evidence>
<protein>
    <recommendedName>
        <fullName evidence="3">DUF4430 domain-containing protein</fullName>
    </recommendedName>
</protein>
<evidence type="ECO:0000313" key="2">
    <source>
        <dbReference type="Proteomes" id="UP001217089"/>
    </source>
</evidence>
<organism evidence="1 2">
    <name type="scientific">Tegillarca granosa</name>
    <name type="common">Malaysian cockle</name>
    <name type="synonym">Anadara granosa</name>
    <dbReference type="NCBI Taxonomy" id="220873"/>
    <lineage>
        <taxon>Eukaryota</taxon>
        <taxon>Metazoa</taxon>
        <taxon>Spiralia</taxon>
        <taxon>Lophotrochozoa</taxon>
        <taxon>Mollusca</taxon>
        <taxon>Bivalvia</taxon>
        <taxon>Autobranchia</taxon>
        <taxon>Pteriomorphia</taxon>
        <taxon>Arcoida</taxon>
        <taxon>Arcoidea</taxon>
        <taxon>Arcidae</taxon>
        <taxon>Tegillarca</taxon>
    </lineage>
</organism>
<dbReference type="Gene3D" id="2.170.130.30">
    <property type="match status" value="1"/>
</dbReference>
<dbReference type="PANTHER" id="PTHR10559:SF18">
    <property type="entry name" value="TRANSCOBALAMIN II"/>
    <property type="match status" value="1"/>
</dbReference>
<comment type="caution">
    <text evidence="1">The sequence shown here is derived from an EMBL/GenBank/DDBJ whole genome shotgun (WGS) entry which is preliminary data.</text>
</comment>
<dbReference type="InterPro" id="IPR051588">
    <property type="entry name" value="Cobalamin_Transport"/>
</dbReference>
<sequence>MSSTGSSISISVDLYLGQTVTVTYEARNFLRKPTFDNKIKVALSKGQPFIRFMEKAADTDPKMRFNFTATYYPNLGYFINKLNNVQSDRCAYWLLLKPPNIPTKKGVSSYIPVNGETLIFNFTDHWPGQGYCSGLQNGL</sequence>
<name>A0ABQ9EBB2_TEGGR</name>
<dbReference type="PANTHER" id="PTHR10559">
    <property type="entry name" value="TRANSCOBALAMIN-1/GASTRIC INTRINSIC FACTOR"/>
    <property type="match status" value="1"/>
</dbReference>
<reference evidence="1 2" key="1">
    <citation type="submission" date="2022-12" db="EMBL/GenBank/DDBJ databases">
        <title>Chromosome-level genome of Tegillarca granosa.</title>
        <authorList>
            <person name="Kim J."/>
        </authorList>
    </citation>
    <scope>NUCLEOTIDE SEQUENCE [LARGE SCALE GENOMIC DNA]</scope>
    <source>
        <strain evidence="1">Teg-2019</strain>
        <tissue evidence="1">Adductor muscle</tissue>
    </source>
</reference>
<dbReference type="EMBL" id="JARBDR010000919">
    <property type="protein sequence ID" value="KAJ8300852.1"/>
    <property type="molecule type" value="Genomic_DNA"/>
</dbReference>